<dbReference type="AlphaFoldDB" id="A0AAW2Z7N7"/>
<protein>
    <submittedName>
        <fullName evidence="1">Cep63</fullName>
    </submittedName>
</protein>
<accession>A0AAW2Z7N7</accession>
<name>A0AAW2Z7N7_9EUKA</name>
<reference evidence="1 2" key="1">
    <citation type="submission" date="2024-03" db="EMBL/GenBank/DDBJ databases">
        <title>The Acrasis kona genome and developmental transcriptomes reveal deep origins of eukaryotic multicellular pathways.</title>
        <authorList>
            <person name="Sheikh S."/>
            <person name="Fu C.-J."/>
            <person name="Brown M.W."/>
            <person name="Baldauf S.L."/>
        </authorList>
    </citation>
    <scope>NUCLEOTIDE SEQUENCE [LARGE SCALE GENOMIC DNA]</scope>
    <source>
        <strain evidence="1 2">ATCC MYA-3509</strain>
    </source>
</reference>
<proteinExistence type="predicted"/>
<evidence type="ECO:0000313" key="2">
    <source>
        <dbReference type="Proteomes" id="UP001431209"/>
    </source>
</evidence>
<dbReference type="Proteomes" id="UP001431209">
    <property type="component" value="Unassembled WGS sequence"/>
</dbReference>
<dbReference type="EMBL" id="JAOPGA020001122">
    <property type="protein sequence ID" value="KAL0485248.1"/>
    <property type="molecule type" value="Genomic_DNA"/>
</dbReference>
<comment type="caution">
    <text evidence="1">The sequence shown here is derived from an EMBL/GenBank/DDBJ whole genome shotgun (WGS) entry which is preliminary data.</text>
</comment>
<evidence type="ECO:0000313" key="1">
    <source>
        <dbReference type="EMBL" id="KAL0485248.1"/>
    </source>
</evidence>
<keyword evidence="2" id="KW-1185">Reference proteome</keyword>
<sequence length="558" mass="64406">MKLNRIVSPLLRGHTASTRLYATQPNFKKKTLEFIKDLKRTDVPIKEMDLDLINFKNDVTKTKAMIDAHLQNGEFALLGDDVIDMVREALKQDRTVTASDALLEIEEQNKLKKRINFEKVYDGIKLVHLQCNRGGRQTDVVRLIDPLLSSNSDFPSLYLLPVHLAKVLDLYRRGDKEDCLRQLADLRSTLKSMYTATKEKIEQNRLKFIALTAVTEEERRERNRIERSKLHLYEQTLLPAERFISNYTYSPLNEKIPEYDSVFGIEQDLQHVLKHLSSFLDFERCMYYEVSQQLESLDVILNNVEQKGTLEYYMANGHKANVLALQGKHQESLQYFETCVNGLKQHPDKNTLRTIWQVMHWRAQYELGLRDASQDIINIVQMVDPNYAKNVNQYKKLSKGNLSDGVTRWLCLQLTDILISRGRAAQALTFIERGLELSFENGTFSALYPHFLSRKAHALTFGIKLSQDYGSQDEQVEKLFEKSLYIQKLQSDSSQGDVSLADAYLRFLENRRASSPKIEELKKIVGEGSENVRNEQAFSIMFGDVVLPYTDAPVLFDK</sequence>
<organism evidence="1 2">
    <name type="scientific">Acrasis kona</name>
    <dbReference type="NCBI Taxonomy" id="1008807"/>
    <lineage>
        <taxon>Eukaryota</taxon>
        <taxon>Discoba</taxon>
        <taxon>Heterolobosea</taxon>
        <taxon>Tetramitia</taxon>
        <taxon>Eutetramitia</taxon>
        <taxon>Acrasidae</taxon>
        <taxon>Acrasis</taxon>
    </lineage>
</organism>
<gene>
    <name evidence="1" type="ORF">AKO1_004246</name>
</gene>